<dbReference type="Proteomes" id="UP000007382">
    <property type="component" value="Chromosome"/>
</dbReference>
<sequence length="100" mass="11527">MSVPERPFTDNQVMGKTILPEFPGDEKRWRMSTMEMVHVVFLNNGSVQKITHCPEGMSFQSWFNFLSRSTVDRYEPLSGGRGVFRFEPGEIEDLNRKALA</sequence>
<dbReference type="HOGENOM" id="CLU_2302394_0_0_0"/>
<reference evidence="2" key="2">
    <citation type="submission" date="2012-03" db="EMBL/GenBank/DDBJ databases">
        <title>The complete genome sequence of the pioneer microbe on fresh volcanic deposit, Leptospirillum ferrooxidans strain C2-3.</title>
        <authorList>
            <person name="Fujimura R."/>
            <person name="Sato Y."/>
            <person name="Nishizawa T."/>
            <person name="Nanba K."/>
            <person name="Oshima K."/>
            <person name="Hattori M."/>
            <person name="Kamijo T."/>
            <person name="Ohta H."/>
        </authorList>
    </citation>
    <scope>NUCLEOTIDE SEQUENCE [LARGE SCALE GENOMIC DNA]</scope>
    <source>
        <strain evidence="2">C2-3</strain>
    </source>
</reference>
<evidence type="ECO:0000313" key="1">
    <source>
        <dbReference type="EMBL" id="BAM08081.1"/>
    </source>
</evidence>
<dbReference type="RefSeq" id="WP_014450564.1">
    <property type="nucleotide sequence ID" value="NC_017094.1"/>
</dbReference>
<dbReference type="AlphaFoldDB" id="I0IS32"/>
<reference evidence="1 2" key="1">
    <citation type="journal article" date="2012" name="J. Bacteriol.">
        <title>Complete Genome Sequence of Leptospirillum ferrooxidans Strain C2-3, Isolated from a Fresh Volcanic Ash Deposit on the Island of Miyake, Japan.</title>
        <authorList>
            <person name="Fujimura R."/>
            <person name="Sato Y."/>
            <person name="Nishizawa T."/>
            <person name="Oshima K."/>
            <person name="Kim S.-W."/>
            <person name="Hattori M."/>
            <person name="Kamijo T."/>
            <person name="Ohta H."/>
        </authorList>
    </citation>
    <scope>NUCLEOTIDE SEQUENCE [LARGE SCALE GENOMIC DNA]</scope>
    <source>
        <strain evidence="1 2">C2-3</strain>
    </source>
</reference>
<protein>
    <submittedName>
        <fullName evidence="1">Uncharacterized protein</fullName>
    </submittedName>
</protein>
<organism evidence="1 2">
    <name type="scientific">Leptospirillum ferrooxidans (strain C2-3)</name>
    <dbReference type="NCBI Taxonomy" id="1162668"/>
    <lineage>
        <taxon>Bacteria</taxon>
        <taxon>Pseudomonadati</taxon>
        <taxon>Nitrospirota</taxon>
        <taxon>Nitrospiria</taxon>
        <taxon>Nitrospirales</taxon>
        <taxon>Nitrospiraceae</taxon>
        <taxon>Leptospirillum</taxon>
    </lineage>
</organism>
<dbReference type="STRING" id="1162668.LFE_2410"/>
<keyword evidence="2" id="KW-1185">Reference proteome</keyword>
<name>I0IS32_LEPFC</name>
<gene>
    <name evidence="1" type="ordered locus">LFE_2410</name>
</gene>
<dbReference type="EMBL" id="AP012342">
    <property type="protein sequence ID" value="BAM08081.1"/>
    <property type="molecule type" value="Genomic_DNA"/>
</dbReference>
<dbReference type="PATRIC" id="fig|1162668.3.peg.2865"/>
<evidence type="ECO:0000313" key="2">
    <source>
        <dbReference type="Proteomes" id="UP000007382"/>
    </source>
</evidence>
<dbReference type="KEGG" id="lfc:LFE_2410"/>
<dbReference type="eggNOG" id="ENOG5033GMG">
    <property type="taxonomic scope" value="Bacteria"/>
</dbReference>
<accession>I0IS32</accession>
<proteinExistence type="predicted"/>